<organism evidence="2 3">
    <name type="scientific">Puccinia striiformis</name>
    <dbReference type="NCBI Taxonomy" id="27350"/>
    <lineage>
        <taxon>Eukaryota</taxon>
        <taxon>Fungi</taxon>
        <taxon>Dikarya</taxon>
        <taxon>Basidiomycota</taxon>
        <taxon>Pucciniomycotina</taxon>
        <taxon>Pucciniomycetes</taxon>
        <taxon>Pucciniales</taxon>
        <taxon>Pucciniaceae</taxon>
        <taxon>Puccinia</taxon>
    </lineage>
</organism>
<proteinExistence type="predicted"/>
<dbReference type="VEuPathDB" id="FungiDB:PSTT_00840"/>
<dbReference type="VEuPathDB" id="FungiDB:PSHT_14568"/>
<dbReference type="AlphaFoldDB" id="A0A2S4W5M9"/>
<accession>A0A2S4W5M9</accession>
<evidence type="ECO:0000313" key="3">
    <source>
        <dbReference type="Proteomes" id="UP000239156"/>
    </source>
</evidence>
<protein>
    <submittedName>
        <fullName evidence="2">Uncharacterized protein</fullName>
    </submittedName>
</protein>
<keyword evidence="3" id="KW-1185">Reference proteome</keyword>
<evidence type="ECO:0000313" key="2">
    <source>
        <dbReference type="EMBL" id="POW17071.1"/>
    </source>
</evidence>
<evidence type="ECO:0000256" key="1">
    <source>
        <dbReference type="SAM" id="MobiDB-lite"/>
    </source>
</evidence>
<dbReference type="EMBL" id="PKSL01000004">
    <property type="protein sequence ID" value="POW17071.1"/>
    <property type="molecule type" value="Genomic_DNA"/>
</dbReference>
<gene>
    <name evidence="2" type="ORF">PSTT_00840</name>
</gene>
<name>A0A2S4W5M9_9BASI</name>
<dbReference type="Proteomes" id="UP000239156">
    <property type="component" value="Unassembled WGS sequence"/>
</dbReference>
<sequence>MAAPDMNSDAAIRASFAGRVQSNHKLLKAFLNVKPADAGIIYMYDRENSKDKPKHTQMGPNNPPDPAFKIEGKKKSELRTFLYQGELQTGKIPSKVNLKELQDLAEAKLAQLHAQWIPPVGEISSDPRQNQCCPLLGLSWSRNP</sequence>
<reference evidence="2" key="1">
    <citation type="submission" date="2017-12" db="EMBL/GenBank/DDBJ databases">
        <title>Gene loss provides genomic basis for host adaptation in cereal stripe rust fungi.</title>
        <authorList>
            <person name="Xia C."/>
        </authorList>
    </citation>
    <scope>NUCLEOTIDE SEQUENCE [LARGE SCALE GENOMIC DNA]</scope>
    <source>
        <strain evidence="2">93-210</strain>
    </source>
</reference>
<feature type="region of interest" description="Disordered" evidence="1">
    <location>
        <begin position="47"/>
        <end position="69"/>
    </location>
</feature>
<comment type="caution">
    <text evidence="2">The sequence shown here is derived from an EMBL/GenBank/DDBJ whole genome shotgun (WGS) entry which is preliminary data.</text>
</comment>